<accession>A0A167AZ21</accession>
<reference evidence="1 2" key="1">
    <citation type="submission" date="2013-07" db="EMBL/GenBank/DDBJ databases">
        <title>Comparative Genomic and Metabolomic Analysis of Twelve Strains of Pseudoalteromonas luteoviolacea.</title>
        <authorList>
            <person name="Vynne N.G."/>
            <person name="Mansson M."/>
            <person name="Gram L."/>
        </authorList>
    </citation>
    <scope>NUCLEOTIDE SEQUENCE [LARGE SCALE GENOMIC DNA]</scope>
    <source>
        <strain evidence="1 2">NCIMB 1942</strain>
    </source>
</reference>
<gene>
    <name evidence="1" type="ORF">N482_13055</name>
</gene>
<sequence>MRFSQQHIVLGLVLIGVILFMKDAKPRGIRNNNPLNIETGEDWLGLTGSDGRFVIFETPEHGIRAAARILRTYSSKYGINTVNTIISRWAPPVENDTEGYIEFVADKANVNANEVLSPEEYPRVIAAMIHMENGQQPYNLETIKSGFEWGFYG</sequence>
<evidence type="ECO:0000313" key="2">
    <source>
        <dbReference type="Proteomes" id="UP000076587"/>
    </source>
</evidence>
<dbReference type="AlphaFoldDB" id="A0A167AZ21"/>
<organism evidence="1 2">
    <name type="scientific">Pseudoalteromonas luteoviolacea NCIMB 1942</name>
    <dbReference type="NCBI Taxonomy" id="1365253"/>
    <lineage>
        <taxon>Bacteria</taxon>
        <taxon>Pseudomonadati</taxon>
        <taxon>Pseudomonadota</taxon>
        <taxon>Gammaproteobacteria</taxon>
        <taxon>Alteromonadales</taxon>
        <taxon>Pseudoalteromonadaceae</taxon>
        <taxon>Pseudoalteromonas</taxon>
    </lineage>
</organism>
<dbReference type="Proteomes" id="UP000076587">
    <property type="component" value="Unassembled WGS sequence"/>
</dbReference>
<name>A0A167AZ21_9GAMM</name>
<dbReference type="OrthoDB" id="8849052at2"/>
<protein>
    <submittedName>
        <fullName evidence="1">Structural protein P5</fullName>
    </submittedName>
</protein>
<dbReference type="PATRIC" id="fig|1365253.3.peg.3188"/>
<proteinExistence type="predicted"/>
<dbReference type="EMBL" id="AUXT01000173">
    <property type="protein sequence ID" value="KZN45966.1"/>
    <property type="molecule type" value="Genomic_DNA"/>
</dbReference>
<comment type="caution">
    <text evidence="1">The sequence shown here is derived from an EMBL/GenBank/DDBJ whole genome shotgun (WGS) entry which is preliminary data.</text>
</comment>
<evidence type="ECO:0000313" key="1">
    <source>
        <dbReference type="EMBL" id="KZN45966.1"/>
    </source>
</evidence>